<evidence type="ECO:0000313" key="2">
    <source>
        <dbReference type="EMBL" id="OAO11881.1"/>
    </source>
</evidence>
<dbReference type="OrthoDB" id="10613479at2759"/>
<dbReference type="Proteomes" id="UP000078348">
    <property type="component" value="Unassembled WGS sequence"/>
</dbReference>
<organism evidence="2 3">
    <name type="scientific">Blastocystis sp. subtype 1 (strain ATCC 50177 / NandII)</name>
    <dbReference type="NCBI Taxonomy" id="478820"/>
    <lineage>
        <taxon>Eukaryota</taxon>
        <taxon>Sar</taxon>
        <taxon>Stramenopiles</taxon>
        <taxon>Bigyra</taxon>
        <taxon>Opalozoa</taxon>
        <taxon>Opalinata</taxon>
        <taxon>Blastocystidae</taxon>
        <taxon>Blastocystis</taxon>
    </lineage>
</organism>
<dbReference type="InterPro" id="IPR027417">
    <property type="entry name" value="P-loop_NTPase"/>
</dbReference>
<dbReference type="GO" id="GO:0005737">
    <property type="term" value="C:cytoplasm"/>
    <property type="evidence" value="ECO:0007669"/>
    <property type="project" value="TreeGrafter"/>
</dbReference>
<dbReference type="PANTHER" id="PTHR45615:SF40">
    <property type="entry name" value="MYOSIN HEAVY CHAIN, NON-MUSCLE"/>
    <property type="match status" value="1"/>
</dbReference>
<dbReference type="GO" id="GO:0000146">
    <property type="term" value="F:microfilament motor activity"/>
    <property type="evidence" value="ECO:0007669"/>
    <property type="project" value="TreeGrafter"/>
</dbReference>
<dbReference type="GO" id="GO:0016460">
    <property type="term" value="C:myosin II complex"/>
    <property type="evidence" value="ECO:0007669"/>
    <property type="project" value="TreeGrafter"/>
</dbReference>
<dbReference type="PANTHER" id="PTHR45615">
    <property type="entry name" value="MYOSIN HEAVY CHAIN, NON-MUSCLE"/>
    <property type="match status" value="1"/>
</dbReference>
<reference evidence="2 3" key="1">
    <citation type="submission" date="2016-05" db="EMBL/GenBank/DDBJ databases">
        <title>Nuclear genome of Blastocystis sp. subtype 1 NandII.</title>
        <authorList>
            <person name="Gentekaki E."/>
            <person name="Curtis B."/>
            <person name="Stairs C."/>
            <person name="Eme L."/>
            <person name="Herman E."/>
            <person name="Klimes V."/>
            <person name="Arias M.C."/>
            <person name="Elias M."/>
            <person name="Hilliou F."/>
            <person name="Klute M."/>
            <person name="Malik S.-B."/>
            <person name="Pightling A."/>
            <person name="Rachubinski R."/>
            <person name="Salas D."/>
            <person name="Schlacht A."/>
            <person name="Suga H."/>
            <person name="Archibald J."/>
            <person name="Ball S.G."/>
            <person name="Clark G."/>
            <person name="Dacks J."/>
            <person name="Van Der Giezen M."/>
            <person name="Tsaousis A."/>
            <person name="Roger A."/>
        </authorList>
    </citation>
    <scope>NUCLEOTIDE SEQUENCE [LARGE SCALE GENOMIC DNA]</scope>
    <source>
        <strain evidence="3">ATCC 50177 / NandII</strain>
    </source>
</reference>
<keyword evidence="1" id="KW-0175">Coiled coil</keyword>
<dbReference type="STRING" id="478820.A0A196S647"/>
<accession>A0A196S647</accession>
<evidence type="ECO:0000313" key="3">
    <source>
        <dbReference type="Proteomes" id="UP000078348"/>
    </source>
</evidence>
<evidence type="ECO:0000256" key="1">
    <source>
        <dbReference type="SAM" id="Coils"/>
    </source>
</evidence>
<keyword evidence="3" id="KW-1185">Reference proteome</keyword>
<feature type="coiled-coil region" evidence="1">
    <location>
        <begin position="493"/>
        <end position="544"/>
    </location>
</feature>
<dbReference type="GO" id="GO:0032982">
    <property type="term" value="C:myosin filament"/>
    <property type="evidence" value="ECO:0007669"/>
    <property type="project" value="TreeGrafter"/>
</dbReference>
<proteinExistence type="predicted"/>
<feature type="coiled-coil region" evidence="1">
    <location>
        <begin position="218"/>
        <end position="435"/>
    </location>
</feature>
<comment type="caution">
    <text evidence="2">The sequence shown here is derived from an EMBL/GenBank/DDBJ whole genome shotgun (WGS) entry which is preliminary data.</text>
</comment>
<protein>
    <submittedName>
        <fullName evidence="2">Uncharacterized protein</fullName>
    </submittedName>
</protein>
<dbReference type="AlphaFoldDB" id="A0A196S647"/>
<dbReference type="EMBL" id="LXWW01000577">
    <property type="protein sequence ID" value="OAO11881.1"/>
    <property type="molecule type" value="Genomic_DNA"/>
</dbReference>
<gene>
    <name evidence="2" type="ORF">AV274_6494</name>
</gene>
<dbReference type="GO" id="GO:0051015">
    <property type="term" value="F:actin filament binding"/>
    <property type="evidence" value="ECO:0007669"/>
    <property type="project" value="TreeGrafter"/>
</dbReference>
<name>A0A196S647_BLAHN</name>
<feature type="coiled-coil region" evidence="1">
    <location>
        <begin position="62"/>
        <end position="100"/>
    </location>
</feature>
<dbReference type="SUPFAM" id="SSF52540">
    <property type="entry name" value="P-loop containing nucleoside triphosphate hydrolases"/>
    <property type="match status" value="1"/>
</dbReference>
<sequence length="893" mass="99576">MEKETAQSVEIAKREFDFCTEALSLLNKKPRVSRNVLQAYHREIMTIAKSFKQLFLDIAREKEGYEKALLELESDLQTEKTAKEQEYMDISLRIEELKKAIKLGISDTNHLRESNTQLEERIEDNTKRLAAMQGIYDERIAALSTLHAQLELVHAEITGLKEEKEKLEVTRAERKAELSAEENGIANCAESLEASYAKRHEELTASVETNRSNFNATREEYNRRNEAADSDLRAIQQSIERAEKEWNEAVAQKDETLSREKALREALEQEKAVLEATHAQAQQAVKEAQESAAQLEQQSRQKAECDAYYDQKVEAATEEKKQIYDRVVAAEVERAGVEGEQARLANAAARTEKECAREEEKVAAAQARIAQAEQEYRTGEEVLTTGASEVLNMAQTIARLEKEAEELKATKEGKNRTMTTELEELNEHCEDLEDKVGEEGKGRAEEKARVNSALQVAEAEHASVAAVNAKLQTEYQNGVDAKNNTKESRLARIAALQQELQACQHTLQESDRIEELFASRQARLQALQEKVNRSEKARRVLSDKIQTIRGNVIAALRVIETDPAGRFVLDVTPDERSVAVTGSGFRSPSFGYERVLWGNCGMEEIDGVLGDTLYSVLDGKTITVLSVGTQEVAAAKRQFLIQNSPNCLFYHVITSLLNQTSRLASLAQHYRFFVSAVEIDAHAAGRHVRVNYQDVSVGESYIDDEPLIHDLFEIGRFSSEFNTDAVVKVKRREVRKEEDLSDILSILCHQRASMLADPMKSSVQYTLIVTITVEGGEENGPITAGQIHLCDIAPCDCGLSSQASLSLYQENLMGLIPALDRLFCTTSSQSCDTVASDISSLSGLLSRLSNRGKIVVLNNVAAVMKDCEETLDVMSFVQCIGNCKLGPAQSRNL</sequence>
<feature type="coiled-coil region" evidence="1">
    <location>
        <begin position="150"/>
        <end position="177"/>
    </location>
</feature>